<evidence type="ECO:0000313" key="2">
    <source>
        <dbReference type="Proteomes" id="UP000287296"/>
    </source>
</evidence>
<comment type="caution">
    <text evidence="1">The sequence shown here is derived from an EMBL/GenBank/DDBJ whole genome shotgun (WGS) entry which is preliminary data.</text>
</comment>
<proteinExistence type="predicted"/>
<evidence type="ECO:0000313" key="1">
    <source>
        <dbReference type="EMBL" id="RST60493.1"/>
    </source>
</evidence>
<protein>
    <submittedName>
        <fullName evidence="1">Sporulation protein</fullName>
    </submittedName>
</protein>
<gene>
    <name evidence="1" type="ORF">D5F11_006560</name>
</gene>
<dbReference type="AlphaFoldDB" id="A0A429XBY0"/>
<dbReference type="OrthoDB" id="2986513at2"/>
<sequence>MVRKCQSKEGPGMDIIFLSEEEAIQLQTYFYKYGLDEPFAKNKDFFVFSFPEKHCYIDALAHFIIHVKKGEFLHKILSEQFYYENQEERDQIIEIVSEMCNGKREELIALTGKMDELGLVRKAVGSFLDSSTSVRFDSLLTFRLKDYRERLIRFLYVAIDEYKMEQEYQIFIHMLREYLKDRIPRKKMVHLSMDEEVKFYDEDFRVMEKDKVLSMVDRRLLAIHPAYIDSAIIAPLLSMAPEKILLYTPYDEKPLVRTLINIFEERLVILPPIQKTNI</sequence>
<accession>A0A429XBY0</accession>
<dbReference type="InterPro" id="IPR014199">
    <property type="entry name" value="Spore_YtxC"/>
</dbReference>
<organism evidence="1 2">
    <name type="scientific">Siminovitchia terrae</name>
    <name type="common">Bacillus terrae</name>
    <dbReference type="NCBI Taxonomy" id="1914933"/>
    <lineage>
        <taxon>Bacteria</taxon>
        <taxon>Bacillati</taxon>
        <taxon>Bacillota</taxon>
        <taxon>Bacilli</taxon>
        <taxon>Bacillales</taxon>
        <taxon>Bacillaceae</taxon>
        <taxon>Siminovitchia</taxon>
    </lineage>
</organism>
<dbReference type="EMBL" id="QYTW02000004">
    <property type="protein sequence ID" value="RST60493.1"/>
    <property type="molecule type" value="Genomic_DNA"/>
</dbReference>
<dbReference type="Proteomes" id="UP000287296">
    <property type="component" value="Unassembled WGS sequence"/>
</dbReference>
<reference evidence="1 2" key="1">
    <citation type="submission" date="2018-12" db="EMBL/GenBank/DDBJ databases">
        <authorList>
            <person name="Sun L."/>
            <person name="Chen Z."/>
        </authorList>
    </citation>
    <scope>NUCLEOTIDE SEQUENCE [LARGE SCALE GENOMIC DNA]</scope>
    <source>
        <strain evidence="1 2">LMG 29736</strain>
    </source>
</reference>
<dbReference type="Pfam" id="PF08812">
    <property type="entry name" value="YtxC"/>
    <property type="match status" value="1"/>
</dbReference>
<name>A0A429XBY0_SIMTE</name>